<keyword evidence="6 8" id="KW-1133">Transmembrane helix</keyword>
<dbReference type="GO" id="GO:0046872">
    <property type="term" value="F:metal ion binding"/>
    <property type="evidence" value="ECO:0007669"/>
    <property type="project" value="UniProtKB-KW"/>
</dbReference>
<reference evidence="10 11" key="1">
    <citation type="submission" date="2019-08" db="EMBL/GenBank/DDBJ databases">
        <title>Highly reduced genomes of protist endosymbionts show evolutionary convergence.</title>
        <authorList>
            <person name="George E."/>
            <person name="Husnik F."/>
            <person name="Tashyreva D."/>
            <person name="Prokopchuk G."/>
            <person name="Horak A."/>
            <person name="Kwong W.K."/>
            <person name="Lukes J."/>
            <person name="Keeling P.J."/>
        </authorList>
    </citation>
    <scope>NUCLEOTIDE SEQUENCE [LARGE SCALE GENOMIC DNA]</scope>
    <source>
        <strain evidence="10">1604LC</strain>
    </source>
</reference>
<dbReference type="SUPFAM" id="SSF54631">
    <property type="entry name" value="CBS-domain pair"/>
    <property type="match status" value="1"/>
</dbReference>
<name>A0A5C0UG20_9PROT</name>
<dbReference type="Pfam" id="PF01769">
    <property type="entry name" value="MgtE"/>
    <property type="match status" value="1"/>
</dbReference>
<feature type="transmembrane region" description="Helical" evidence="8">
    <location>
        <begin position="294"/>
        <end position="316"/>
    </location>
</feature>
<evidence type="ECO:0000313" key="11">
    <source>
        <dbReference type="Proteomes" id="UP000325004"/>
    </source>
</evidence>
<organism evidence="10 11">
    <name type="scientific">Candidatus Cytomitobacter primus</name>
    <dbReference type="NCBI Taxonomy" id="2066024"/>
    <lineage>
        <taxon>Bacteria</taxon>
        <taxon>Pseudomonadati</taxon>
        <taxon>Pseudomonadota</taxon>
        <taxon>Alphaproteobacteria</taxon>
        <taxon>Holosporales</taxon>
        <taxon>Holosporaceae</taxon>
        <taxon>Candidatus Cytomitobacter</taxon>
    </lineage>
</organism>
<keyword evidence="8" id="KW-0479">Metal-binding</keyword>
<dbReference type="AlphaFoldDB" id="A0A5C0UG20"/>
<evidence type="ECO:0000259" key="9">
    <source>
        <dbReference type="SMART" id="SM00924"/>
    </source>
</evidence>
<accession>A0A5C0UG20</accession>
<dbReference type="Pfam" id="PF00571">
    <property type="entry name" value="CBS"/>
    <property type="match status" value="1"/>
</dbReference>
<keyword evidence="5 8" id="KW-0460">Magnesium</keyword>
<dbReference type="InterPro" id="IPR038076">
    <property type="entry name" value="MgtE_N_sf"/>
</dbReference>
<dbReference type="InterPro" id="IPR036739">
    <property type="entry name" value="SLC41_membr_dom_sf"/>
</dbReference>
<dbReference type="NCBIfam" id="TIGR00400">
    <property type="entry name" value="mgtE"/>
    <property type="match status" value="1"/>
</dbReference>
<sequence length="454" mass="50832">MSKLPIEIHRYETAQRRIAFIISSLNSNSVITTRNIFKHIHASEAAIVLHFLSPSQREKLINILGSDFDPYILAFLDDEVREEIVDSWANDQLGKALSSLNEHDALEILSELHPEQRKAILKSISPEIRIFLEEGLSYPEKSAGRLMCYQVVALPQYWTMEKAKSFLAKAKHLPEEFYSIFIVDNFNKPVGFIKLQDVYRYAKSTVLSSCMEDVLFEASTDTDQEELALLFKQYSAINAPIVNKNGRIVGVINANLIVNIIFKESAEDLLHMAGVEDTGFHANIIETARARFKWLFVSSCTAMLSSSVIGMFQGVISTHHQLSIVLPMTAAMGGNSGMQVVAVIIRALSNRQISTINVWRVLRKEVLVGLHNGFIFAILFGLISYFFISKQIAFVLSIAIMLNIVWSSLIGMVLPMMLDKMGLDPALSTASFLTAMTDMMGYTALLLTASYFLL</sequence>
<feature type="transmembrane region" description="Helical" evidence="8">
    <location>
        <begin position="322"/>
        <end position="345"/>
    </location>
</feature>
<evidence type="ECO:0000256" key="8">
    <source>
        <dbReference type="RuleBase" id="RU362011"/>
    </source>
</evidence>
<evidence type="ECO:0000256" key="7">
    <source>
        <dbReference type="ARBA" id="ARBA00023136"/>
    </source>
</evidence>
<keyword evidence="3 8" id="KW-0813">Transport</keyword>
<evidence type="ECO:0000256" key="4">
    <source>
        <dbReference type="ARBA" id="ARBA00022692"/>
    </source>
</evidence>
<evidence type="ECO:0000256" key="1">
    <source>
        <dbReference type="ARBA" id="ARBA00004141"/>
    </source>
</evidence>
<comment type="function">
    <text evidence="8">Acts as a magnesium transporter.</text>
</comment>
<feature type="transmembrane region" description="Helical" evidence="8">
    <location>
        <begin position="394"/>
        <end position="418"/>
    </location>
</feature>
<evidence type="ECO:0000313" key="10">
    <source>
        <dbReference type="EMBL" id="QEK38583.1"/>
    </source>
</evidence>
<keyword evidence="8" id="KW-1003">Cell membrane</keyword>
<dbReference type="SUPFAM" id="SSF158791">
    <property type="entry name" value="MgtE N-terminal domain-like"/>
    <property type="match status" value="1"/>
</dbReference>
<protein>
    <recommendedName>
        <fullName evidence="8">Magnesium transporter MgtE</fullName>
    </recommendedName>
</protein>
<gene>
    <name evidence="10" type="primary">mgtE</name>
    <name evidence="10" type="ORF">FZC34_01510</name>
</gene>
<dbReference type="PANTHER" id="PTHR43773">
    <property type="entry name" value="MAGNESIUM TRANSPORTER MGTE"/>
    <property type="match status" value="1"/>
</dbReference>
<evidence type="ECO:0000256" key="5">
    <source>
        <dbReference type="ARBA" id="ARBA00022842"/>
    </source>
</evidence>
<evidence type="ECO:0000256" key="2">
    <source>
        <dbReference type="ARBA" id="ARBA00009749"/>
    </source>
</evidence>
<evidence type="ECO:0000256" key="3">
    <source>
        <dbReference type="ARBA" id="ARBA00022448"/>
    </source>
</evidence>
<dbReference type="InterPro" id="IPR006667">
    <property type="entry name" value="SLC41_membr_dom"/>
</dbReference>
<comment type="subcellular location">
    <subcellularLocation>
        <location evidence="8">Cell membrane</location>
        <topology evidence="8">Multi-pass membrane protein</topology>
    </subcellularLocation>
    <subcellularLocation>
        <location evidence="1">Membrane</location>
        <topology evidence="1">Multi-pass membrane protein</topology>
    </subcellularLocation>
</comment>
<keyword evidence="4 8" id="KW-0812">Transmembrane</keyword>
<dbReference type="InterPro" id="IPR006668">
    <property type="entry name" value="Mg_transptr_MgtE_intracell_dom"/>
</dbReference>
<dbReference type="OrthoDB" id="9790355at2"/>
<comment type="similarity">
    <text evidence="2 8">Belongs to the SLC41A transporter family.</text>
</comment>
<feature type="transmembrane region" description="Helical" evidence="8">
    <location>
        <begin position="430"/>
        <end position="453"/>
    </location>
</feature>
<dbReference type="InterPro" id="IPR000644">
    <property type="entry name" value="CBS_dom"/>
</dbReference>
<dbReference type="KEGG" id="cpri:FZC34_01510"/>
<dbReference type="InterPro" id="IPR046342">
    <property type="entry name" value="CBS_dom_sf"/>
</dbReference>
<dbReference type="Gene3D" id="3.10.580.10">
    <property type="entry name" value="CBS-domain"/>
    <property type="match status" value="1"/>
</dbReference>
<dbReference type="EMBL" id="CP043316">
    <property type="protein sequence ID" value="QEK38583.1"/>
    <property type="molecule type" value="Genomic_DNA"/>
</dbReference>
<dbReference type="InterPro" id="IPR006669">
    <property type="entry name" value="MgtE_transporter"/>
</dbReference>
<evidence type="ECO:0000256" key="6">
    <source>
        <dbReference type="ARBA" id="ARBA00022989"/>
    </source>
</evidence>
<dbReference type="RefSeq" id="WP_148971704.1">
    <property type="nucleotide sequence ID" value="NZ_CP043316.1"/>
</dbReference>
<dbReference type="GO" id="GO:0015095">
    <property type="term" value="F:magnesium ion transmembrane transporter activity"/>
    <property type="evidence" value="ECO:0007669"/>
    <property type="project" value="UniProtKB-UniRule"/>
</dbReference>
<dbReference type="Pfam" id="PF03448">
    <property type="entry name" value="MgtE_N"/>
    <property type="match status" value="1"/>
</dbReference>
<comment type="subunit">
    <text evidence="8">Homodimer.</text>
</comment>
<dbReference type="Gene3D" id="1.10.357.20">
    <property type="entry name" value="SLC41 divalent cation transporters, integral membrane domain"/>
    <property type="match status" value="1"/>
</dbReference>
<keyword evidence="7 8" id="KW-0472">Membrane</keyword>
<keyword evidence="11" id="KW-1185">Reference proteome</keyword>
<dbReference type="CDD" id="cd04606">
    <property type="entry name" value="CBS_pair_Mg_transporter"/>
    <property type="match status" value="1"/>
</dbReference>
<feature type="transmembrane region" description="Helical" evidence="8">
    <location>
        <begin position="366"/>
        <end position="388"/>
    </location>
</feature>
<feature type="domain" description="Magnesium transporter MgtE intracellular" evidence="9">
    <location>
        <begin position="40"/>
        <end position="143"/>
    </location>
</feature>
<proteinExistence type="inferred from homology"/>
<dbReference type="Proteomes" id="UP000325004">
    <property type="component" value="Chromosome"/>
</dbReference>
<dbReference type="PANTHER" id="PTHR43773:SF1">
    <property type="entry name" value="MAGNESIUM TRANSPORTER MGTE"/>
    <property type="match status" value="1"/>
</dbReference>
<dbReference type="SUPFAM" id="SSF161093">
    <property type="entry name" value="MgtE membrane domain-like"/>
    <property type="match status" value="1"/>
</dbReference>
<dbReference type="GO" id="GO:0005886">
    <property type="term" value="C:plasma membrane"/>
    <property type="evidence" value="ECO:0007669"/>
    <property type="project" value="UniProtKB-SubCell"/>
</dbReference>
<dbReference type="SMART" id="SM00924">
    <property type="entry name" value="MgtE_N"/>
    <property type="match status" value="1"/>
</dbReference>
<dbReference type="Gene3D" id="1.25.60.10">
    <property type="entry name" value="MgtE N-terminal domain-like"/>
    <property type="match status" value="1"/>
</dbReference>